<name>A0A9K3PND2_9STRA</name>
<protein>
    <submittedName>
        <fullName evidence="2">Uncharacterized protein</fullName>
    </submittedName>
</protein>
<comment type="caution">
    <text evidence="2">The sequence shown here is derived from an EMBL/GenBank/DDBJ whole genome shotgun (WGS) entry which is preliminary data.</text>
</comment>
<keyword evidence="3" id="KW-1185">Reference proteome</keyword>
<reference evidence="2" key="1">
    <citation type="journal article" date="2021" name="Sci. Rep.">
        <title>Diploid genomic architecture of Nitzschia inconspicua, an elite biomass production diatom.</title>
        <authorList>
            <person name="Oliver A."/>
            <person name="Podell S."/>
            <person name="Pinowska A."/>
            <person name="Traller J.C."/>
            <person name="Smith S.R."/>
            <person name="McClure R."/>
            <person name="Beliaev A."/>
            <person name="Bohutskyi P."/>
            <person name="Hill E.A."/>
            <person name="Rabines A."/>
            <person name="Zheng H."/>
            <person name="Allen L.Z."/>
            <person name="Kuo A."/>
            <person name="Grigoriev I.V."/>
            <person name="Allen A.E."/>
            <person name="Hazlebeck D."/>
            <person name="Allen E.E."/>
        </authorList>
    </citation>
    <scope>NUCLEOTIDE SEQUENCE</scope>
    <source>
        <strain evidence="2">Hildebrandi</strain>
    </source>
</reference>
<feature type="compositionally biased region" description="Polar residues" evidence="1">
    <location>
        <begin position="419"/>
        <end position="431"/>
    </location>
</feature>
<proteinExistence type="predicted"/>
<reference evidence="2" key="2">
    <citation type="submission" date="2021-04" db="EMBL/GenBank/DDBJ databases">
        <authorList>
            <person name="Podell S."/>
        </authorList>
    </citation>
    <scope>NUCLEOTIDE SEQUENCE</scope>
    <source>
        <strain evidence="2">Hildebrandi</strain>
    </source>
</reference>
<dbReference type="Proteomes" id="UP000693970">
    <property type="component" value="Unassembled WGS sequence"/>
</dbReference>
<gene>
    <name evidence="2" type="ORF">IV203_003127</name>
</gene>
<dbReference type="AlphaFoldDB" id="A0A9K3PND2"/>
<feature type="compositionally biased region" description="Basic and acidic residues" evidence="1">
    <location>
        <begin position="432"/>
        <end position="444"/>
    </location>
</feature>
<accession>A0A9K3PND2</accession>
<evidence type="ECO:0000313" key="3">
    <source>
        <dbReference type="Proteomes" id="UP000693970"/>
    </source>
</evidence>
<feature type="region of interest" description="Disordered" evidence="1">
    <location>
        <begin position="416"/>
        <end position="452"/>
    </location>
</feature>
<evidence type="ECO:0000256" key="1">
    <source>
        <dbReference type="SAM" id="MobiDB-lite"/>
    </source>
</evidence>
<sequence>MAPSFSRTQRKEALKHVLEHLLDEDPNDFIAKALSNSKTITITHHLPDARKERIRLLQGYVHWLHLKGTPVDNTLQGWRSLTRQAFCEYCLSPYSSTTTTPYVASPVCLHTQGKTVSDVDHFKWGVIRDISLFPVLHKVEDWRKWDESLSAIASALYLEDILDGNKVPTVSEVALDNKNQKFMFGVFQRCVQTDMGRYIVCQYESTKDARKIYRDLRAHALTSPAAKHKRCDILSYLANARLGDGKWKGTTDGFIFHWQEQLRDYEYMQDSSMHIHPKMKKTLLQNAVSLVPELNEVQEMAQQLLVYSGIDVTYENYCKALHSAAQTLDERLKKTSVRPQRQIHEVDLGYDFGHDTSYNIDTALYELEINHLEINQTHRGNPAARLPEEIWITLPRRERQIWNQLSSSTKAAILRAHTLSDSPPTPSSASRSGERSLNQHDRQPTDGTTGEGERSILAHMARGETPHPADLKRMLSKSYAKKPGNINKFRKEEIEINGRRHRAVNVTYRISQTLLYKPDTDLVHRGANGGIAGSNLRIIKTTGDVVNVEVIDNYQVTNVPVVSGGGLTKTNKGPVIAIFHQYAHMPTSKTIHSACQIEYYENEVDDRAKANGGLSRITTLDGYIISMSFRNGVPYIAMQPYTDKEFDELPHVTMTGENKWDPQVLDGEFVEDSEEWHDAVTSQEMMENFDLRFDDLGDY</sequence>
<dbReference type="EMBL" id="JAGRRH010000016">
    <property type="protein sequence ID" value="KAG7353772.1"/>
    <property type="molecule type" value="Genomic_DNA"/>
</dbReference>
<evidence type="ECO:0000313" key="2">
    <source>
        <dbReference type="EMBL" id="KAG7353772.1"/>
    </source>
</evidence>
<organism evidence="2 3">
    <name type="scientific">Nitzschia inconspicua</name>
    <dbReference type="NCBI Taxonomy" id="303405"/>
    <lineage>
        <taxon>Eukaryota</taxon>
        <taxon>Sar</taxon>
        <taxon>Stramenopiles</taxon>
        <taxon>Ochrophyta</taxon>
        <taxon>Bacillariophyta</taxon>
        <taxon>Bacillariophyceae</taxon>
        <taxon>Bacillariophycidae</taxon>
        <taxon>Bacillariales</taxon>
        <taxon>Bacillariaceae</taxon>
        <taxon>Nitzschia</taxon>
    </lineage>
</organism>